<organism evidence="1 2">
    <name type="scientific">Bacteroides uniformis str. 3978 T3 ii</name>
    <dbReference type="NCBI Taxonomy" id="1339349"/>
    <lineage>
        <taxon>Bacteria</taxon>
        <taxon>Pseudomonadati</taxon>
        <taxon>Bacteroidota</taxon>
        <taxon>Bacteroidia</taxon>
        <taxon>Bacteroidales</taxon>
        <taxon>Bacteroidaceae</taxon>
        <taxon>Bacteroides</taxon>
    </lineage>
</organism>
<evidence type="ECO:0000313" key="2">
    <source>
        <dbReference type="Proteomes" id="UP000028013"/>
    </source>
</evidence>
<sequence length="33" mass="3552">MLLCILSCTLQLFAQQINVQGIVYDPSGETVPG</sequence>
<dbReference type="AlphaFoldDB" id="A0A078RWZ7"/>
<reference evidence="1 2" key="1">
    <citation type="submission" date="2014-04" db="EMBL/GenBank/DDBJ databases">
        <authorList>
            <person name="Sears C."/>
            <person name="Carroll K."/>
            <person name="Sack B.R."/>
            <person name="Qadri F."/>
            <person name="Myers L.L."/>
            <person name="Chung G.-T."/>
            <person name="Escheverria P."/>
            <person name="Fraser C.M."/>
            <person name="Sadzewicz L."/>
            <person name="Shefchek K.A."/>
            <person name="Tallon L."/>
            <person name="Das S.P."/>
            <person name="Daugherty S."/>
            <person name="Mongodin E.F."/>
        </authorList>
    </citation>
    <scope>NUCLEOTIDE SEQUENCE [LARGE SCALE GENOMIC DNA]</scope>
    <source>
        <strain evidence="1 2">3978 T3 ii</strain>
    </source>
</reference>
<accession>A0A078RWZ7</accession>
<comment type="caution">
    <text evidence="1">The sequence shown here is derived from an EMBL/GenBank/DDBJ whole genome shotgun (WGS) entry which is preliminary data.</text>
</comment>
<dbReference type="EMBL" id="JNHN01000178">
    <property type="protein sequence ID" value="KDS49056.1"/>
    <property type="molecule type" value="Genomic_DNA"/>
</dbReference>
<gene>
    <name evidence="1" type="ORF">M094_2039</name>
</gene>
<dbReference type="Proteomes" id="UP000028013">
    <property type="component" value="Unassembled WGS sequence"/>
</dbReference>
<feature type="non-terminal residue" evidence="1">
    <location>
        <position position="33"/>
    </location>
</feature>
<protein>
    <submittedName>
        <fullName evidence="1">Uncharacterized protein</fullName>
    </submittedName>
</protein>
<evidence type="ECO:0000313" key="1">
    <source>
        <dbReference type="EMBL" id="KDS49056.1"/>
    </source>
</evidence>
<name>A0A078RWZ7_BACUN</name>
<proteinExistence type="predicted"/>